<keyword evidence="2" id="KW-1185">Reference proteome</keyword>
<evidence type="ECO:0000313" key="1">
    <source>
        <dbReference type="EMBL" id="PYF79858.1"/>
    </source>
</evidence>
<protein>
    <recommendedName>
        <fullName evidence="3">Asparagine synthase</fullName>
    </recommendedName>
</protein>
<organism evidence="1 2">
    <name type="scientific">Marinomonas alcarazii</name>
    <dbReference type="NCBI Taxonomy" id="491949"/>
    <lineage>
        <taxon>Bacteria</taxon>
        <taxon>Pseudomonadati</taxon>
        <taxon>Pseudomonadota</taxon>
        <taxon>Gammaproteobacteria</taxon>
        <taxon>Oceanospirillales</taxon>
        <taxon>Oceanospirillaceae</taxon>
        <taxon>Marinomonas</taxon>
    </lineage>
</organism>
<sequence>MSNDELKSKISRRHIATFAKHMLCPYSILNTDQNGVLSKQGVKDFKMYPYRMRSDFYAGDSIANDDVLLEKISETLGGGDRGKRPLLLLSDGKDSMSLALAYAYLGRKIDTITFLRRDDEQLKNFISSTCNRLGHTAHFVEVDEILTGFDKETFLAACKEMKTPVLDQGFLFFLFGLQTFFSKNNFNPIDYLVVDGLGNDETFGYLPSKNQIRSFRLAKLGLWRLLPPFSRSFKWYLRSPAESHGDLSALACFYPISASYDLNAYFSKIEADTEALSFIDFRAFSRGSFHDHQCMMGKTITSANYLGAAIVFPWIEPSLANYVFNLPQVAKFDFSLLTNKVALRQLLENKLGWQQQKRGVDLYFDLDMPSFKANILAAIVPSNLIQIIDSNRLLPEYVKKRAYLELLNLYGFCLGQGMSKSDIEALLLR</sequence>
<dbReference type="Gene3D" id="3.40.50.620">
    <property type="entry name" value="HUPs"/>
    <property type="match status" value="1"/>
</dbReference>
<dbReference type="SUPFAM" id="SSF52402">
    <property type="entry name" value="Adenine nucleotide alpha hydrolases-like"/>
    <property type="match status" value="1"/>
</dbReference>
<accession>A0A318UXD4</accession>
<dbReference type="RefSeq" id="WP_110576614.1">
    <property type="nucleotide sequence ID" value="NZ_QKLW01000007.1"/>
</dbReference>
<dbReference type="InterPro" id="IPR014729">
    <property type="entry name" value="Rossmann-like_a/b/a_fold"/>
</dbReference>
<dbReference type="Proteomes" id="UP000247551">
    <property type="component" value="Unassembled WGS sequence"/>
</dbReference>
<comment type="caution">
    <text evidence="1">The sequence shown here is derived from an EMBL/GenBank/DDBJ whole genome shotgun (WGS) entry which is preliminary data.</text>
</comment>
<reference evidence="1 2" key="1">
    <citation type="submission" date="2018-06" db="EMBL/GenBank/DDBJ databases">
        <title>Genomic Encyclopedia of Type Strains, Phase III (KMG-III): the genomes of soil and plant-associated and newly described type strains.</title>
        <authorList>
            <person name="Whitman W."/>
        </authorList>
    </citation>
    <scope>NUCLEOTIDE SEQUENCE [LARGE SCALE GENOMIC DNA]</scope>
    <source>
        <strain evidence="1 2">CECT 7730</strain>
    </source>
</reference>
<proteinExistence type="predicted"/>
<name>A0A318UXD4_9GAMM</name>
<dbReference type="EMBL" id="QKLW01000007">
    <property type="protein sequence ID" value="PYF79858.1"/>
    <property type="molecule type" value="Genomic_DNA"/>
</dbReference>
<evidence type="ECO:0000313" key="2">
    <source>
        <dbReference type="Proteomes" id="UP000247551"/>
    </source>
</evidence>
<evidence type="ECO:0008006" key="3">
    <source>
        <dbReference type="Google" id="ProtNLM"/>
    </source>
</evidence>
<gene>
    <name evidence="1" type="ORF">DFP75_10723</name>
</gene>
<dbReference type="AlphaFoldDB" id="A0A318UXD4"/>